<dbReference type="PANTHER" id="PTHR11839:SF18">
    <property type="entry name" value="NUDIX HYDROLASE DOMAIN-CONTAINING PROTEIN"/>
    <property type="match status" value="1"/>
</dbReference>
<dbReference type="InterPro" id="IPR015797">
    <property type="entry name" value="NUDIX_hydrolase-like_dom_sf"/>
</dbReference>
<dbReference type="InterPro" id="IPR000086">
    <property type="entry name" value="NUDIX_hydrolase_dom"/>
</dbReference>
<gene>
    <name evidence="4" type="ORF">ENM60_03955</name>
</gene>
<evidence type="ECO:0000259" key="3">
    <source>
        <dbReference type="PROSITE" id="PS51462"/>
    </source>
</evidence>
<dbReference type="GO" id="GO:0016787">
    <property type="term" value="F:hydrolase activity"/>
    <property type="evidence" value="ECO:0007669"/>
    <property type="project" value="UniProtKB-KW"/>
</dbReference>
<keyword evidence="2 4" id="KW-0378">Hydrolase</keyword>
<dbReference type="SUPFAM" id="SSF55811">
    <property type="entry name" value="Nudix"/>
    <property type="match status" value="1"/>
</dbReference>
<feature type="domain" description="Nudix hydrolase" evidence="3">
    <location>
        <begin position="55"/>
        <end position="182"/>
    </location>
</feature>
<name>A0A7J3XZ25_9CREN</name>
<comment type="cofactor">
    <cofactor evidence="1">
        <name>Mg(2+)</name>
        <dbReference type="ChEBI" id="CHEBI:18420"/>
    </cofactor>
</comment>
<sequence>MSASITLNKVKRGVFVESEVRVVEEKTVFQGLRFSVVRRRYQYKERSFARDIVLFPESSVVVPFLNESEIILIRQFRAPLGGYILELPAGVVDKGEKPEDTARRELVEETGYYPRKLIKLTTVYPVPGYSTEIMHIYEAEDLEFKGARPEPYELIETVKVEFREALNQVFRGEIRDAKSVIGIMISGLKRGFIRVK</sequence>
<organism evidence="4">
    <name type="scientific">Thermogladius calderae</name>
    <dbReference type="NCBI Taxonomy" id="1200300"/>
    <lineage>
        <taxon>Archaea</taxon>
        <taxon>Thermoproteota</taxon>
        <taxon>Thermoprotei</taxon>
        <taxon>Desulfurococcales</taxon>
        <taxon>Desulfurococcaceae</taxon>
        <taxon>Thermogladius</taxon>
    </lineage>
</organism>
<dbReference type="GO" id="GO:0019693">
    <property type="term" value="P:ribose phosphate metabolic process"/>
    <property type="evidence" value="ECO:0007669"/>
    <property type="project" value="TreeGrafter"/>
</dbReference>
<evidence type="ECO:0000256" key="1">
    <source>
        <dbReference type="ARBA" id="ARBA00001946"/>
    </source>
</evidence>
<reference evidence="4" key="1">
    <citation type="journal article" date="2020" name="mSystems">
        <title>Genome- and Community-Level Interaction Insights into Carbon Utilization and Element Cycling Functions of Hydrothermarchaeota in Hydrothermal Sediment.</title>
        <authorList>
            <person name="Zhou Z."/>
            <person name="Liu Y."/>
            <person name="Xu W."/>
            <person name="Pan J."/>
            <person name="Luo Z.H."/>
            <person name="Li M."/>
        </authorList>
    </citation>
    <scope>NUCLEOTIDE SEQUENCE [LARGE SCALE GENOMIC DNA]</scope>
    <source>
        <strain evidence="4">SpSt-110</strain>
    </source>
</reference>
<dbReference type="GO" id="GO:0006753">
    <property type="term" value="P:nucleoside phosphate metabolic process"/>
    <property type="evidence" value="ECO:0007669"/>
    <property type="project" value="TreeGrafter"/>
</dbReference>
<dbReference type="CDD" id="cd03424">
    <property type="entry name" value="NUDIX_ADPRase_Nudt5_UGPPase_Nudt14"/>
    <property type="match status" value="1"/>
</dbReference>
<dbReference type="EMBL" id="DRYK01000055">
    <property type="protein sequence ID" value="HHP67926.1"/>
    <property type="molecule type" value="Genomic_DNA"/>
</dbReference>
<dbReference type="Gene3D" id="3.90.79.10">
    <property type="entry name" value="Nucleoside Triphosphate Pyrophosphohydrolase"/>
    <property type="match status" value="1"/>
</dbReference>
<evidence type="ECO:0000256" key="2">
    <source>
        <dbReference type="ARBA" id="ARBA00022801"/>
    </source>
</evidence>
<comment type="caution">
    <text evidence="4">The sequence shown here is derived from an EMBL/GenBank/DDBJ whole genome shotgun (WGS) entry which is preliminary data.</text>
</comment>
<dbReference type="PANTHER" id="PTHR11839">
    <property type="entry name" value="UDP/ADP-SUGAR PYROPHOSPHATASE"/>
    <property type="match status" value="1"/>
</dbReference>
<dbReference type="PROSITE" id="PS00893">
    <property type="entry name" value="NUDIX_BOX"/>
    <property type="match status" value="1"/>
</dbReference>
<dbReference type="AlphaFoldDB" id="A0A7J3XZ25"/>
<dbReference type="PROSITE" id="PS51462">
    <property type="entry name" value="NUDIX"/>
    <property type="match status" value="1"/>
</dbReference>
<protein>
    <submittedName>
        <fullName evidence="4">NUDIX hydrolase</fullName>
    </submittedName>
</protein>
<accession>A0A7J3XZ25</accession>
<evidence type="ECO:0000313" key="4">
    <source>
        <dbReference type="EMBL" id="HHP67926.1"/>
    </source>
</evidence>
<proteinExistence type="predicted"/>
<dbReference type="Pfam" id="PF00293">
    <property type="entry name" value="NUDIX"/>
    <property type="match status" value="1"/>
</dbReference>
<dbReference type="InterPro" id="IPR020084">
    <property type="entry name" value="NUDIX_hydrolase_CS"/>
</dbReference>